<organism evidence="2 3">
    <name type="scientific">Comamonas endophytica</name>
    <dbReference type="NCBI Taxonomy" id="2949090"/>
    <lineage>
        <taxon>Bacteria</taxon>
        <taxon>Pseudomonadati</taxon>
        <taxon>Pseudomonadota</taxon>
        <taxon>Betaproteobacteria</taxon>
        <taxon>Burkholderiales</taxon>
        <taxon>Comamonadaceae</taxon>
        <taxon>Comamonas</taxon>
    </lineage>
</organism>
<feature type="chain" id="PRO_5046919304" evidence="1">
    <location>
        <begin position="28"/>
        <end position="58"/>
    </location>
</feature>
<evidence type="ECO:0000313" key="2">
    <source>
        <dbReference type="EMBL" id="UYG51304.1"/>
    </source>
</evidence>
<accession>A0ABY6G9X1</accession>
<keyword evidence="1" id="KW-0732">Signal</keyword>
<name>A0ABY6G9X1_9BURK</name>
<proteinExistence type="predicted"/>
<dbReference type="EMBL" id="CP106881">
    <property type="protein sequence ID" value="UYG51304.1"/>
    <property type="molecule type" value="Genomic_DNA"/>
</dbReference>
<feature type="signal peptide" evidence="1">
    <location>
        <begin position="1"/>
        <end position="27"/>
    </location>
</feature>
<sequence>MKKRMDFYARPFTLLWFFMAGISPLNAQDLPVVTVTGGYDNYSGFGMSGGLEFSHGAL</sequence>
<evidence type="ECO:0000256" key="1">
    <source>
        <dbReference type="SAM" id="SignalP"/>
    </source>
</evidence>
<gene>
    <name evidence="2" type="ORF">M9799_14765</name>
</gene>
<dbReference type="RefSeq" id="WP_231044633.1">
    <property type="nucleotide sequence ID" value="NZ_CP106881.1"/>
</dbReference>
<dbReference type="Proteomes" id="UP001162800">
    <property type="component" value="Chromosome"/>
</dbReference>
<evidence type="ECO:0000313" key="3">
    <source>
        <dbReference type="Proteomes" id="UP001162800"/>
    </source>
</evidence>
<keyword evidence="3" id="KW-1185">Reference proteome</keyword>
<protein>
    <submittedName>
        <fullName evidence="2">Uncharacterized protein</fullName>
    </submittedName>
</protein>
<reference evidence="2" key="1">
    <citation type="submission" date="2022-09" db="EMBL/GenBank/DDBJ databases">
        <title>The complete genome of Acidovorax sp. 5MLIR.</title>
        <authorList>
            <person name="Liu L."/>
            <person name="Yue J."/>
            <person name="Yang F."/>
            <person name="Yuan J."/>
            <person name="Li L."/>
        </authorList>
    </citation>
    <scope>NUCLEOTIDE SEQUENCE</scope>
    <source>
        <strain evidence="2">5MLIR</strain>
    </source>
</reference>